<dbReference type="Proteomes" id="UP001328107">
    <property type="component" value="Unassembled WGS sequence"/>
</dbReference>
<keyword evidence="4" id="KW-0539">Nucleus</keyword>
<comment type="caution">
    <text evidence="7">The sequence shown here is derived from an EMBL/GenBank/DDBJ whole genome shotgun (WGS) entry which is preliminary data.</text>
</comment>
<feature type="domain" description="Nucleoporin Nup133/Nup155-like N-terminal" evidence="6">
    <location>
        <begin position="63"/>
        <end position="413"/>
    </location>
</feature>
<dbReference type="InterPro" id="IPR042533">
    <property type="entry name" value="Nucleoporin_Nup155_C_1"/>
</dbReference>
<proteinExistence type="inferred from homology"/>
<organism evidence="7 8">
    <name type="scientific">Pristionchus mayeri</name>
    <dbReference type="NCBI Taxonomy" id="1317129"/>
    <lineage>
        <taxon>Eukaryota</taxon>
        <taxon>Metazoa</taxon>
        <taxon>Ecdysozoa</taxon>
        <taxon>Nematoda</taxon>
        <taxon>Chromadorea</taxon>
        <taxon>Rhabditida</taxon>
        <taxon>Rhabditina</taxon>
        <taxon>Diplogasteromorpha</taxon>
        <taxon>Diplogasteroidea</taxon>
        <taxon>Neodiplogasteridae</taxon>
        <taxon>Pristionchus</taxon>
    </lineage>
</organism>
<dbReference type="GO" id="GO:0006405">
    <property type="term" value="P:RNA export from nucleus"/>
    <property type="evidence" value="ECO:0007669"/>
    <property type="project" value="TreeGrafter"/>
</dbReference>
<keyword evidence="3" id="KW-0813">Transport</keyword>
<evidence type="ECO:0000256" key="4">
    <source>
        <dbReference type="ARBA" id="ARBA00023242"/>
    </source>
</evidence>
<dbReference type="InterPro" id="IPR014908">
    <property type="entry name" value="Nucleoporin_Nup133/Nup155_N"/>
</dbReference>
<dbReference type="InterPro" id="IPR042537">
    <property type="entry name" value="Nucleoporin_Nup155_C_2"/>
</dbReference>
<feature type="non-terminal residue" evidence="7">
    <location>
        <position position="1056"/>
    </location>
</feature>
<evidence type="ECO:0000313" key="7">
    <source>
        <dbReference type="EMBL" id="GMR48011.1"/>
    </source>
</evidence>
<evidence type="ECO:0000313" key="8">
    <source>
        <dbReference type="Proteomes" id="UP001328107"/>
    </source>
</evidence>
<gene>
    <name evidence="7" type="ORF">PMAYCL1PPCAC_18206</name>
</gene>
<reference evidence="8" key="1">
    <citation type="submission" date="2022-10" db="EMBL/GenBank/DDBJ databases">
        <title>Genome assembly of Pristionchus species.</title>
        <authorList>
            <person name="Yoshida K."/>
            <person name="Sommer R.J."/>
        </authorList>
    </citation>
    <scope>NUCLEOTIDE SEQUENCE [LARGE SCALE GENOMIC DNA]</scope>
    <source>
        <strain evidence="8">RS5460</strain>
    </source>
</reference>
<dbReference type="Pfam" id="PF08801">
    <property type="entry name" value="Nucleoporin_N"/>
    <property type="match status" value="1"/>
</dbReference>
<feature type="domain" description="Nucleoporin Nup133/Nup155-like C-terminal" evidence="5">
    <location>
        <begin position="614"/>
        <end position="1055"/>
    </location>
</feature>
<dbReference type="Gene3D" id="1.25.40.440">
    <property type="entry name" value="Nucleoporin, helical domain, central subdomain"/>
    <property type="match status" value="1"/>
</dbReference>
<evidence type="ECO:0000256" key="1">
    <source>
        <dbReference type="ARBA" id="ARBA00004123"/>
    </source>
</evidence>
<dbReference type="EMBL" id="BTRK01000004">
    <property type="protein sequence ID" value="GMR48011.1"/>
    <property type="molecule type" value="Genomic_DNA"/>
</dbReference>
<dbReference type="InterPro" id="IPR007187">
    <property type="entry name" value="Nucleoporin_Nup133/Nup155_C"/>
</dbReference>
<evidence type="ECO:0000256" key="2">
    <source>
        <dbReference type="ARBA" id="ARBA00007373"/>
    </source>
</evidence>
<dbReference type="GO" id="GO:0044611">
    <property type="term" value="C:nuclear pore inner ring"/>
    <property type="evidence" value="ECO:0007669"/>
    <property type="project" value="TreeGrafter"/>
</dbReference>
<dbReference type="GO" id="GO:0006606">
    <property type="term" value="P:protein import into nucleus"/>
    <property type="evidence" value="ECO:0007669"/>
    <property type="project" value="TreeGrafter"/>
</dbReference>
<keyword evidence="8" id="KW-1185">Reference proteome</keyword>
<dbReference type="Gene3D" id="1.25.40.450">
    <property type="entry name" value="Nucleoporin, helical domain, N-terminal subdomain"/>
    <property type="match status" value="1"/>
</dbReference>
<evidence type="ECO:0000256" key="3">
    <source>
        <dbReference type="ARBA" id="ARBA00022448"/>
    </source>
</evidence>
<dbReference type="GO" id="GO:0036228">
    <property type="term" value="P:protein localization to nuclear inner membrane"/>
    <property type="evidence" value="ECO:0007669"/>
    <property type="project" value="TreeGrafter"/>
</dbReference>
<dbReference type="InterPro" id="IPR004870">
    <property type="entry name" value="Nucleoporin_Nup155"/>
</dbReference>
<comment type="subcellular location">
    <subcellularLocation>
        <location evidence="1">Nucleus</location>
    </subcellularLocation>
</comment>
<dbReference type="GO" id="GO:0000972">
    <property type="term" value="P:transcription-dependent tethering of RNA polymerase II gene DNA at nuclear periphery"/>
    <property type="evidence" value="ECO:0007669"/>
    <property type="project" value="TreeGrafter"/>
</dbReference>
<dbReference type="GO" id="GO:0017056">
    <property type="term" value="F:structural constituent of nuclear pore"/>
    <property type="evidence" value="ECO:0007669"/>
    <property type="project" value="InterPro"/>
</dbReference>
<protein>
    <submittedName>
        <fullName evidence="7">Uncharacterized protein</fullName>
    </submittedName>
</protein>
<sequence>MSKSFIEHAPDRVDNANQTICSFIDNIKSSADLYVKLTDYGRSNVSGLGNRFYAKGVDEFFLEKRIPIPSELFQEMENMRSHLTMGLFPEVKRAYVTIDCDVYLWSYDVDADLAVFDGVPNTILKLCLAKPRSGVFQPHITHVLVVGTVADILLFGITNGVEEGLSIIPDPLFKVGLDGQMVKTIVSTESGRIFFTAKDVLYEFEYQEKGWLGRSCKKVDKSTTLFNTIASYIKPVVDGIEEVVVDSTRNIMYALTTKSTIQVFDLGVKGDECVKTVSLSVNQIMHEATNMTQGQHEASFFSTIVALSPIPSTQSYRVNLVAVTSKGVRLYFSCLPKQPPSQQPYLNDWSRSPWMSMEECRPVCLRLIHVRLSPGICPSSLYSQAPQGVYAAQVDSTLSLMTTAGRDIVFALSNLYHPMQDVETMNELTIDGHVWAMTNERESRLGERMAPMGAVAPLSPHPFFTQQYTHHEQLLLFTNNALYVFVHRSPLDALRAALAEKGRGEGEAVMELCKSLGSVNSLVMLISILSSDTYSDTPLKDKAARLLFGLKDESEMVDTQTMRMVSPGEKSLSEWKNKMRSPIHSSTPVGDAGVFSPVSPLDGRGEGPLEWKPSAKHDALYSYFARLVFPLWSTPLAALTPTGQMVPSLGAGQLEWMGQELMKMERAMDEYNLVPKMANAHLGAADTSLHARFHAEALSRERQSLFGLRLTITQTAETLFLWATAASHGLHEVTLNMTEDARHQLQERRLAELATNPRFNSVLIKSLIEFFLNDDAGTAELSERLRRLCPNLYSKEDALVTSALELLERVLAMPSTASSQRIIDEAVRLLKESVSKLPLPQVAEKLVKLRSFEAVVDLCLLRAAKDDPKQLAINVYRNGAKMDGESMEVVNKRAASYGVMTMMLDDLRNPSSSATPNQRDVESDEIMNAVLRSEDELAHVGLLRWLMMRGEKEKILKSKSPFLEQWLSIEIAKGGGVKYLDVMWRYYEKNGLKGKAAKLLNRLTDSELTEISLSDRLSYLSHAIICAQCTSDAESRTLIQELRDKLEVAQIQMAIK</sequence>
<dbReference type="Gene3D" id="1.20.58.1780">
    <property type="match status" value="1"/>
</dbReference>
<dbReference type="PANTHER" id="PTHR10350:SF6">
    <property type="entry name" value="NUCLEAR PORE COMPLEX PROTEIN NUP155"/>
    <property type="match status" value="1"/>
</dbReference>
<dbReference type="AlphaFoldDB" id="A0AAN5CP16"/>
<name>A0AAN5CP16_9BILA</name>
<dbReference type="FunFam" id="1.25.40.440:FF:000001">
    <property type="entry name" value="Nuclear pore complex subunit"/>
    <property type="match status" value="1"/>
</dbReference>
<comment type="similarity">
    <text evidence="2">Belongs to the non-repetitive/WGA-negative nucleoporin family.</text>
</comment>
<dbReference type="PANTHER" id="PTHR10350">
    <property type="entry name" value="NUCLEAR PORE COMPLEX PROTEIN NUP155"/>
    <property type="match status" value="1"/>
</dbReference>
<evidence type="ECO:0000259" key="6">
    <source>
        <dbReference type="Pfam" id="PF08801"/>
    </source>
</evidence>
<dbReference type="Pfam" id="PF03177">
    <property type="entry name" value="Nucleoporin_C"/>
    <property type="match status" value="1"/>
</dbReference>
<evidence type="ECO:0000259" key="5">
    <source>
        <dbReference type="Pfam" id="PF03177"/>
    </source>
</evidence>
<accession>A0AAN5CP16</accession>